<keyword evidence="2" id="KW-1185">Reference proteome</keyword>
<comment type="caution">
    <text evidence="1">The sequence shown here is derived from an EMBL/GenBank/DDBJ whole genome shotgun (WGS) entry which is preliminary data.</text>
</comment>
<evidence type="ECO:0000313" key="2">
    <source>
        <dbReference type="Proteomes" id="UP000249688"/>
    </source>
</evidence>
<sequence length="295" mass="30829">MRRALLLLVALAGCGQLNQPYRGNPGGEARRLAAPPVYRLAVPSPNQALLTDRASSNLAVLLAEALEGAEVPAVAGPPTPLDWQLTIMATREGEMIRPHYVLADADGRDLGATAGPRVPIRAWGDEGETTLAAAAEAATPLVARLLATADAARRATDPELLRVGGPPRLRLVPVRGAPGDGNASLTSRLREFLPNEGFAVQDVADGAGFAVEGIVRVSRDRVHTTEDQADIQFIVTRRDGEELGRVAFVNNVPTGSLNGFWGDIADVIAQTAAPGIKQVIETAGGFAAGQRPAAP</sequence>
<accession>A0A2W7IG79</accession>
<dbReference type="AlphaFoldDB" id="A0A2W7IG79"/>
<name>A0A2W7IG79_9PROT</name>
<evidence type="ECO:0000313" key="1">
    <source>
        <dbReference type="EMBL" id="PZW45743.1"/>
    </source>
</evidence>
<protein>
    <submittedName>
        <fullName evidence="1">Uncharacterized protein</fullName>
    </submittedName>
</protein>
<reference evidence="1 2" key="1">
    <citation type="submission" date="2018-06" db="EMBL/GenBank/DDBJ databases">
        <title>Genomic Encyclopedia of Archaeal and Bacterial Type Strains, Phase II (KMG-II): from individual species to whole genera.</title>
        <authorList>
            <person name="Goeker M."/>
        </authorList>
    </citation>
    <scope>NUCLEOTIDE SEQUENCE [LARGE SCALE GENOMIC DNA]</scope>
    <source>
        <strain evidence="1 2">DSM 24525</strain>
    </source>
</reference>
<organism evidence="1 2">
    <name type="scientific">Humitalea rosea</name>
    <dbReference type="NCBI Taxonomy" id="990373"/>
    <lineage>
        <taxon>Bacteria</taxon>
        <taxon>Pseudomonadati</taxon>
        <taxon>Pseudomonadota</taxon>
        <taxon>Alphaproteobacteria</taxon>
        <taxon>Acetobacterales</taxon>
        <taxon>Roseomonadaceae</taxon>
        <taxon>Humitalea</taxon>
    </lineage>
</organism>
<gene>
    <name evidence="1" type="ORF">C8P66_111159</name>
</gene>
<dbReference type="Proteomes" id="UP000249688">
    <property type="component" value="Unassembled WGS sequence"/>
</dbReference>
<dbReference type="OrthoDB" id="8448536at2"/>
<dbReference type="RefSeq" id="WP_111398391.1">
    <property type="nucleotide sequence ID" value="NZ_QKYU01000011.1"/>
</dbReference>
<dbReference type="EMBL" id="QKYU01000011">
    <property type="protein sequence ID" value="PZW45743.1"/>
    <property type="molecule type" value="Genomic_DNA"/>
</dbReference>
<proteinExistence type="predicted"/>